<dbReference type="Pfam" id="PF20684">
    <property type="entry name" value="Fung_rhodopsin"/>
    <property type="match status" value="1"/>
</dbReference>
<protein>
    <recommendedName>
        <fullName evidence="8">Rhodopsin domain-containing protein</fullName>
    </recommendedName>
</protein>
<comment type="caution">
    <text evidence="9">The sequence shown here is derived from an EMBL/GenBank/DDBJ whole genome shotgun (WGS) entry which is preliminary data.</text>
</comment>
<evidence type="ECO:0000256" key="5">
    <source>
        <dbReference type="ARBA" id="ARBA00038359"/>
    </source>
</evidence>
<organism evidence="9 10">
    <name type="scientific">Coleophoma cylindrospora</name>
    <dbReference type="NCBI Taxonomy" id="1849047"/>
    <lineage>
        <taxon>Eukaryota</taxon>
        <taxon>Fungi</taxon>
        <taxon>Dikarya</taxon>
        <taxon>Ascomycota</taxon>
        <taxon>Pezizomycotina</taxon>
        <taxon>Leotiomycetes</taxon>
        <taxon>Helotiales</taxon>
        <taxon>Dermateaceae</taxon>
        <taxon>Coleophoma</taxon>
    </lineage>
</organism>
<feature type="compositionally biased region" description="Basic and acidic residues" evidence="6">
    <location>
        <begin position="350"/>
        <end position="375"/>
    </location>
</feature>
<keyword evidence="2 7" id="KW-0812">Transmembrane</keyword>
<evidence type="ECO:0000256" key="7">
    <source>
        <dbReference type="SAM" id="Phobius"/>
    </source>
</evidence>
<feature type="transmembrane region" description="Helical" evidence="7">
    <location>
        <begin position="128"/>
        <end position="147"/>
    </location>
</feature>
<accession>A0A3D8QW20</accession>
<dbReference type="PANTHER" id="PTHR33048:SF31">
    <property type="entry name" value="INTEGRAL MEMBRANE PROTEIN"/>
    <property type="match status" value="1"/>
</dbReference>
<dbReference type="AlphaFoldDB" id="A0A3D8QW20"/>
<evidence type="ECO:0000256" key="4">
    <source>
        <dbReference type="ARBA" id="ARBA00023136"/>
    </source>
</evidence>
<proteinExistence type="inferred from homology"/>
<dbReference type="STRING" id="1849047.A0A3D8QW20"/>
<comment type="subcellular location">
    <subcellularLocation>
        <location evidence="1">Membrane</location>
        <topology evidence="1">Multi-pass membrane protein</topology>
    </subcellularLocation>
</comment>
<evidence type="ECO:0000313" key="9">
    <source>
        <dbReference type="EMBL" id="RDW65982.1"/>
    </source>
</evidence>
<name>A0A3D8QW20_9HELO</name>
<evidence type="ECO:0000259" key="8">
    <source>
        <dbReference type="Pfam" id="PF20684"/>
    </source>
</evidence>
<dbReference type="GO" id="GO:0016020">
    <property type="term" value="C:membrane"/>
    <property type="evidence" value="ECO:0007669"/>
    <property type="project" value="UniProtKB-SubCell"/>
</dbReference>
<keyword evidence="10" id="KW-1185">Reference proteome</keyword>
<feature type="region of interest" description="Disordered" evidence="6">
    <location>
        <begin position="285"/>
        <end position="375"/>
    </location>
</feature>
<keyword evidence="3 7" id="KW-1133">Transmembrane helix</keyword>
<dbReference type="InterPro" id="IPR049326">
    <property type="entry name" value="Rhodopsin_dom_fungi"/>
</dbReference>
<keyword evidence="4 7" id="KW-0472">Membrane</keyword>
<evidence type="ECO:0000256" key="2">
    <source>
        <dbReference type="ARBA" id="ARBA00022692"/>
    </source>
</evidence>
<dbReference type="Proteomes" id="UP000256645">
    <property type="component" value="Unassembled WGS sequence"/>
</dbReference>
<feature type="transmembrane region" description="Helical" evidence="7">
    <location>
        <begin position="88"/>
        <end position="107"/>
    </location>
</feature>
<feature type="transmembrane region" description="Helical" evidence="7">
    <location>
        <begin position="212"/>
        <end position="232"/>
    </location>
</feature>
<feature type="compositionally biased region" description="Polar residues" evidence="6">
    <location>
        <begin position="285"/>
        <end position="304"/>
    </location>
</feature>
<evidence type="ECO:0000256" key="6">
    <source>
        <dbReference type="SAM" id="MobiDB-lite"/>
    </source>
</evidence>
<feature type="compositionally biased region" description="Polar residues" evidence="6">
    <location>
        <begin position="324"/>
        <end position="334"/>
    </location>
</feature>
<dbReference type="EMBL" id="PDLM01000011">
    <property type="protein sequence ID" value="RDW65982.1"/>
    <property type="molecule type" value="Genomic_DNA"/>
</dbReference>
<dbReference type="PANTHER" id="PTHR33048">
    <property type="entry name" value="PTH11-LIKE INTEGRAL MEMBRANE PROTEIN (AFU_ORTHOLOGUE AFUA_5G11245)"/>
    <property type="match status" value="1"/>
</dbReference>
<dbReference type="InterPro" id="IPR052337">
    <property type="entry name" value="SAT4-like"/>
</dbReference>
<dbReference type="OrthoDB" id="3897607at2759"/>
<sequence length="375" mass="41446">MPLFQDDAPHIAASIITITILAYITFGLRVYTRITRISWGIEDWFMATAAFPFAVLAIACVVSSFNGIGVHASRFQEPGNEKYHELSLFWFFLFEVFYCVSIIPIKLSISFMLVRVAVGRRGYVFSQYVVMSLFTTMNLIAAFYIIFQCNPVSAAWDSKLMGEGGHCNNAAILADIYYATTAVNIATDWFTALMPIPLLWNSKLNLNAKISVGAILSLGIFASLSACIRLKYTVNLTNQQNDFQYGLGNIVLWGYAENGIGMFVGNLALLRPLFRRIFNLGGSDNRSTGTDVTPKHSQGLSSPVTPFDANCELGAVNGDKHYTDPTSTSAQIESRNGDFPRSSITSDSESQERTTEKSREPHDSVVDHLIDASDQ</sequence>
<gene>
    <name evidence="9" type="ORF">BP6252_09617</name>
</gene>
<reference evidence="9 10" key="1">
    <citation type="journal article" date="2018" name="IMA Fungus">
        <title>IMA Genome-F 9: Draft genome sequence of Annulohypoxylon stygium, Aspergillus mulundensis, Berkeleyomyces basicola (syn. Thielaviopsis basicola), Ceratocystis smalleyi, two Cercospora beticola strains, Coleophoma cylindrospora, Fusarium fracticaudum, Phialophora cf. hyalina, and Morchella septimelata.</title>
        <authorList>
            <person name="Wingfield B.D."/>
            <person name="Bills G.F."/>
            <person name="Dong Y."/>
            <person name="Huang W."/>
            <person name="Nel W.J."/>
            <person name="Swalarsk-Parry B.S."/>
            <person name="Vaghefi N."/>
            <person name="Wilken P.M."/>
            <person name="An Z."/>
            <person name="de Beer Z.W."/>
            <person name="De Vos L."/>
            <person name="Chen L."/>
            <person name="Duong T.A."/>
            <person name="Gao Y."/>
            <person name="Hammerbacher A."/>
            <person name="Kikkert J.R."/>
            <person name="Li Y."/>
            <person name="Li H."/>
            <person name="Li K."/>
            <person name="Li Q."/>
            <person name="Liu X."/>
            <person name="Ma X."/>
            <person name="Naidoo K."/>
            <person name="Pethybridge S.J."/>
            <person name="Sun J."/>
            <person name="Steenkamp E.T."/>
            <person name="van der Nest M.A."/>
            <person name="van Wyk S."/>
            <person name="Wingfield M.J."/>
            <person name="Xiong C."/>
            <person name="Yue Q."/>
            <person name="Zhang X."/>
        </authorList>
    </citation>
    <scope>NUCLEOTIDE SEQUENCE [LARGE SCALE GENOMIC DNA]</scope>
    <source>
        <strain evidence="9 10">BP6252</strain>
    </source>
</reference>
<evidence type="ECO:0000313" key="10">
    <source>
        <dbReference type="Proteomes" id="UP000256645"/>
    </source>
</evidence>
<evidence type="ECO:0000256" key="1">
    <source>
        <dbReference type="ARBA" id="ARBA00004141"/>
    </source>
</evidence>
<feature type="transmembrane region" description="Helical" evidence="7">
    <location>
        <begin position="252"/>
        <end position="270"/>
    </location>
</feature>
<comment type="similarity">
    <text evidence="5">Belongs to the SAT4 family.</text>
</comment>
<feature type="domain" description="Rhodopsin" evidence="8">
    <location>
        <begin position="28"/>
        <end position="276"/>
    </location>
</feature>
<evidence type="ECO:0000256" key="3">
    <source>
        <dbReference type="ARBA" id="ARBA00022989"/>
    </source>
</evidence>
<feature type="transmembrane region" description="Helical" evidence="7">
    <location>
        <begin position="44"/>
        <end position="68"/>
    </location>
</feature>
<feature type="transmembrane region" description="Helical" evidence="7">
    <location>
        <begin position="12"/>
        <end position="32"/>
    </location>
</feature>